<dbReference type="PROSITE" id="PS51450">
    <property type="entry name" value="LRR"/>
    <property type="match status" value="4"/>
</dbReference>
<keyword evidence="5" id="KW-0472">Membrane</keyword>
<dbReference type="SMART" id="SM00082">
    <property type="entry name" value="LRRCT"/>
    <property type="match status" value="1"/>
</dbReference>
<dbReference type="AlphaFoldDB" id="A0A1S3JKU7"/>
<dbReference type="KEGG" id="lak:106173956"/>
<evidence type="ECO:0000256" key="1">
    <source>
        <dbReference type="ARBA" id="ARBA00022614"/>
    </source>
</evidence>
<evidence type="ECO:0000259" key="7">
    <source>
        <dbReference type="SMART" id="SM00082"/>
    </source>
</evidence>
<dbReference type="GO" id="GO:0005886">
    <property type="term" value="C:plasma membrane"/>
    <property type="evidence" value="ECO:0007669"/>
    <property type="project" value="TreeGrafter"/>
</dbReference>
<feature type="compositionally biased region" description="Polar residues" evidence="4">
    <location>
        <begin position="489"/>
        <end position="526"/>
    </location>
</feature>
<feature type="region of interest" description="Disordered" evidence="4">
    <location>
        <begin position="451"/>
        <end position="526"/>
    </location>
</feature>
<dbReference type="RefSeq" id="XP_013410756.1">
    <property type="nucleotide sequence ID" value="XM_013555302.1"/>
</dbReference>
<dbReference type="InParanoid" id="A0A1S3JKU7"/>
<keyword evidence="8" id="KW-1185">Reference proteome</keyword>
<evidence type="ECO:0000256" key="2">
    <source>
        <dbReference type="ARBA" id="ARBA00022729"/>
    </source>
</evidence>
<dbReference type="PANTHER" id="PTHR24369">
    <property type="entry name" value="ANTIGEN BSP, PUTATIVE-RELATED"/>
    <property type="match status" value="1"/>
</dbReference>
<gene>
    <name evidence="9" type="primary">LOC106173956</name>
</gene>
<keyword evidence="5" id="KW-1133">Transmembrane helix</keyword>
<dbReference type="Proteomes" id="UP000085678">
    <property type="component" value="Unplaced"/>
</dbReference>
<keyword evidence="3" id="KW-0677">Repeat</keyword>
<evidence type="ECO:0000256" key="5">
    <source>
        <dbReference type="SAM" id="Phobius"/>
    </source>
</evidence>
<dbReference type="InterPro" id="IPR032675">
    <property type="entry name" value="LRR_dom_sf"/>
</dbReference>
<proteinExistence type="predicted"/>
<dbReference type="InterPro" id="IPR000483">
    <property type="entry name" value="Cys-rich_flank_reg_C"/>
</dbReference>
<feature type="chain" id="PRO_5010164545" evidence="6">
    <location>
        <begin position="21"/>
        <end position="526"/>
    </location>
</feature>
<dbReference type="SUPFAM" id="SSF52058">
    <property type="entry name" value="L domain-like"/>
    <property type="match status" value="1"/>
</dbReference>
<name>A0A1S3JKU7_LINAN</name>
<dbReference type="STRING" id="7574.A0A1S3JKU7"/>
<sequence length="526" mass="58977">MYSNFPLILILLLYTTVAESTCPAECNCNTINNNVTCVFNKTDLTIPDSIPNATRVLQVQFLNPMQTRQAALQQSLFPPPLFNLKELELRNTGGTLDIIHPVKNYAFQNLKELQRLTITNSSVFYIEPKAFQGLDNLKVLDLSYNRLHNDMTSPPFHDLVDLTTLVLSGNLLTQIENNLFSNLPTLEVLNLENNRIQNISMDILLHQSQTLEKLDISGNPLKEFDFENLQVLHNLEYLDLSQTGISDIPNFLHNLTAMPNLETLDLRYNNLTKLTRQDADALKRRQIKVIFTGNPWLCDCYIRPLWERLKENSNLVYGKPYCASPAYVKGRPVSSLQQWEVANCNIMAGRAVTDAVDTSVGIIAVAVSLFFILGAVLIYTVWTFRKTTMSQTSEKKEHFHLFGAQPIGQKFDSNATGDSSLPILSLLNSETDNHLNTMVADSEVMHQNTNTEEANIPSDSNPAETEESNNNQPETETVFQNPVYEGQAESAQQFVENNPVYESSQGSSSQVHRASNGNPKNTGNGT</sequence>
<evidence type="ECO:0000256" key="6">
    <source>
        <dbReference type="SAM" id="SignalP"/>
    </source>
</evidence>
<protein>
    <submittedName>
        <fullName evidence="9">Toll-like receptor 8</fullName>
    </submittedName>
</protein>
<feature type="transmembrane region" description="Helical" evidence="5">
    <location>
        <begin position="360"/>
        <end position="382"/>
    </location>
</feature>
<keyword evidence="5" id="KW-0812">Transmembrane</keyword>
<evidence type="ECO:0000256" key="3">
    <source>
        <dbReference type="ARBA" id="ARBA00022737"/>
    </source>
</evidence>
<dbReference type="GeneID" id="106173956"/>
<dbReference type="PANTHER" id="PTHR24369:SF210">
    <property type="entry name" value="CHAOPTIN-RELATED"/>
    <property type="match status" value="1"/>
</dbReference>
<dbReference type="Gene3D" id="3.80.10.10">
    <property type="entry name" value="Ribonuclease Inhibitor"/>
    <property type="match status" value="1"/>
</dbReference>
<reference evidence="9" key="1">
    <citation type="submission" date="2025-08" db="UniProtKB">
        <authorList>
            <consortium name="RefSeq"/>
        </authorList>
    </citation>
    <scope>IDENTIFICATION</scope>
    <source>
        <tissue evidence="9">Gonads</tissue>
    </source>
</reference>
<dbReference type="Pfam" id="PF12799">
    <property type="entry name" value="LRR_4"/>
    <property type="match status" value="1"/>
</dbReference>
<organism evidence="8 9">
    <name type="scientific">Lingula anatina</name>
    <name type="common">Brachiopod</name>
    <name type="synonym">Lingula unguis</name>
    <dbReference type="NCBI Taxonomy" id="7574"/>
    <lineage>
        <taxon>Eukaryota</taxon>
        <taxon>Metazoa</taxon>
        <taxon>Spiralia</taxon>
        <taxon>Lophotrochozoa</taxon>
        <taxon>Brachiopoda</taxon>
        <taxon>Linguliformea</taxon>
        <taxon>Lingulata</taxon>
        <taxon>Lingulida</taxon>
        <taxon>Linguloidea</taxon>
        <taxon>Lingulidae</taxon>
        <taxon>Lingula</taxon>
    </lineage>
</organism>
<evidence type="ECO:0000256" key="4">
    <source>
        <dbReference type="SAM" id="MobiDB-lite"/>
    </source>
</evidence>
<feature type="signal peptide" evidence="6">
    <location>
        <begin position="1"/>
        <end position="20"/>
    </location>
</feature>
<keyword evidence="1" id="KW-0433">Leucine-rich repeat</keyword>
<dbReference type="InterPro" id="IPR001611">
    <property type="entry name" value="Leu-rich_rpt"/>
</dbReference>
<dbReference type="InterPro" id="IPR050541">
    <property type="entry name" value="LRR_TM_domain-containing"/>
</dbReference>
<dbReference type="InterPro" id="IPR003591">
    <property type="entry name" value="Leu-rich_rpt_typical-subtyp"/>
</dbReference>
<dbReference type="InterPro" id="IPR025875">
    <property type="entry name" value="Leu-rich_rpt_4"/>
</dbReference>
<feature type="compositionally biased region" description="Polar residues" evidence="4">
    <location>
        <begin position="451"/>
        <end position="480"/>
    </location>
</feature>
<evidence type="ECO:0000313" key="9">
    <source>
        <dbReference type="RefSeq" id="XP_013410756.1"/>
    </source>
</evidence>
<dbReference type="OrthoDB" id="6287021at2759"/>
<dbReference type="SMART" id="SM00365">
    <property type="entry name" value="LRR_SD22"/>
    <property type="match status" value="5"/>
</dbReference>
<feature type="domain" description="LRRCT" evidence="7">
    <location>
        <begin position="294"/>
        <end position="345"/>
    </location>
</feature>
<keyword evidence="2 6" id="KW-0732">Signal</keyword>
<accession>A0A1S3JKU7</accession>
<dbReference type="SMART" id="SM00369">
    <property type="entry name" value="LRR_TYP"/>
    <property type="match status" value="6"/>
</dbReference>
<dbReference type="Pfam" id="PF13855">
    <property type="entry name" value="LRR_8"/>
    <property type="match status" value="2"/>
</dbReference>
<evidence type="ECO:0000313" key="8">
    <source>
        <dbReference type="Proteomes" id="UP000085678"/>
    </source>
</evidence>